<protein>
    <submittedName>
        <fullName evidence="2">Uncharacterized protein</fullName>
    </submittedName>
</protein>
<name>A0A7D4Q4F0_9SPHI</name>
<feature type="transmembrane region" description="Helical" evidence="1">
    <location>
        <begin position="290"/>
        <end position="316"/>
    </location>
</feature>
<dbReference type="KEGG" id="mmab:HQ865_25510"/>
<dbReference type="AlphaFoldDB" id="A0A7D4Q4F0"/>
<dbReference type="InterPro" id="IPR036927">
    <property type="entry name" value="Cyt_c_oxase-like_su1_sf"/>
</dbReference>
<dbReference type="Gene3D" id="1.20.210.10">
    <property type="entry name" value="Cytochrome c oxidase-like, subunit I domain"/>
    <property type="match status" value="1"/>
</dbReference>
<feature type="transmembrane region" description="Helical" evidence="1">
    <location>
        <begin position="87"/>
        <end position="108"/>
    </location>
</feature>
<evidence type="ECO:0000313" key="3">
    <source>
        <dbReference type="Proteomes" id="UP000505355"/>
    </source>
</evidence>
<dbReference type="EMBL" id="CP054139">
    <property type="protein sequence ID" value="QKJ32966.1"/>
    <property type="molecule type" value="Genomic_DNA"/>
</dbReference>
<feature type="transmembrane region" description="Helical" evidence="1">
    <location>
        <begin position="61"/>
        <end position="81"/>
    </location>
</feature>
<organism evidence="2 3">
    <name type="scientific">Mucilaginibacter mali</name>
    <dbReference type="NCBI Taxonomy" id="2740462"/>
    <lineage>
        <taxon>Bacteria</taxon>
        <taxon>Pseudomonadati</taxon>
        <taxon>Bacteroidota</taxon>
        <taxon>Sphingobacteriia</taxon>
        <taxon>Sphingobacteriales</taxon>
        <taxon>Sphingobacteriaceae</taxon>
        <taxon>Mucilaginibacter</taxon>
    </lineage>
</organism>
<reference evidence="2 3" key="1">
    <citation type="submission" date="2020-05" db="EMBL/GenBank/DDBJ databases">
        <title>Mucilaginibacter mali sp. nov.</title>
        <authorList>
            <person name="Kim H.S."/>
            <person name="Lee K.C."/>
            <person name="Suh M.K."/>
            <person name="Kim J.-S."/>
            <person name="Han K.-I."/>
            <person name="Eom M.K."/>
            <person name="Shin Y.K."/>
            <person name="Lee J.-S."/>
        </authorList>
    </citation>
    <scope>NUCLEOTIDE SEQUENCE [LARGE SCALE GENOMIC DNA]</scope>
    <source>
        <strain evidence="2 3">G2-14</strain>
    </source>
</reference>
<feature type="transmembrane region" description="Helical" evidence="1">
    <location>
        <begin position="20"/>
        <end position="40"/>
    </location>
</feature>
<accession>A0A7D4Q4F0</accession>
<feature type="transmembrane region" description="Helical" evidence="1">
    <location>
        <begin position="337"/>
        <end position="358"/>
    </location>
</feature>
<keyword evidence="1" id="KW-0812">Transmembrane</keyword>
<keyword evidence="1" id="KW-0472">Membrane</keyword>
<dbReference type="RefSeq" id="WP_173417611.1">
    <property type="nucleotide sequence ID" value="NZ_CP054139.1"/>
</dbReference>
<feature type="transmembrane region" description="Helical" evidence="1">
    <location>
        <begin position="259"/>
        <end position="278"/>
    </location>
</feature>
<dbReference type="Proteomes" id="UP000505355">
    <property type="component" value="Chromosome"/>
</dbReference>
<keyword evidence="1" id="KW-1133">Transmembrane helix</keyword>
<proteinExistence type="predicted"/>
<feature type="transmembrane region" description="Helical" evidence="1">
    <location>
        <begin position="364"/>
        <end position="386"/>
    </location>
</feature>
<sequence>MISVLTLFSISDFRGHFFQPHILAITHLTVFGWATMMIIGASNQLIPVVADKKLYSDRLPVLSFLLIIIGTCLLVHAFWIFELGAMIFTGAGLILTALILHVTNIILTTRKAATAIAVDYIITAHLWLIITASIGLLLLLNFRFGLLPENHLHYLRIHASVGMAGWFLLLVIGVSSRLVPMFLLSRKEVKKYLTAAYYLINTGLVFLLAEGMIFQTAKGLLLEVALVVGGIACYLVYLVHCYRSAIRKKMDAGMKMTTVAIAAIALPFLLLLATLFWYKENPINIISAYGYAFFAGFITILIMGQTFKTLPFIIWMHLNKPDRIADLQPKDLYEEKLVTIQLYLYLSGFMLFLSGILFKSQWLMYPGSALMTCAALLYAGHVFYMVNKLRK</sequence>
<evidence type="ECO:0000313" key="2">
    <source>
        <dbReference type="EMBL" id="QKJ32966.1"/>
    </source>
</evidence>
<feature type="transmembrane region" description="Helical" evidence="1">
    <location>
        <begin position="196"/>
        <end position="214"/>
    </location>
</feature>
<feature type="transmembrane region" description="Helical" evidence="1">
    <location>
        <begin position="120"/>
        <end position="144"/>
    </location>
</feature>
<keyword evidence="3" id="KW-1185">Reference proteome</keyword>
<dbReference type="SUPFAM" id="SSF81442">
    <property type="entry name" value="Cytochrome c oxidase subunit I-like"/>
    <property type="match status" value="1"/>
</dbReference>
<feature type="transmembrane region" description="Helical" evidence="1">
    <location>
        <begin position="220"/>
        <end position="239"/>
    </location>
</feature>
<gene>
    <name evidence="2" type="ORF">HQ865_25510</name>
</gene>
<feature type="transmembrane region" description="Helical" evidence="1">
    <location>
        <begin position="164"/>
        <end position="184"/>
    </location>
</feature>
<evidence type="ECO:0000256" key="1">
    <source>
        <dbReference type="SAM" id="Phobius"/>
    </source>
</evidence>